<comment type="subcellular location">
    <subcellularLocation>
        <location evidence="1">Nucleus</location>
    </subcellularLocation>
</comment>
<dbReference type="EMBL" id="FMJY01000010">
    <property type="protein sequence ID" value="SCO92135.1"/>
    <property type="molecule type" value="Genomic_DNA"/>
</dbReference>
<dbReference type="GO" id="GO:0005634">
    <property type="term" value="C:nucleus"/>
    <property type="evidence" value="ECO:0007669"/>
    <property type="project" value="UniProtKB-SubCell"/>
</dbReference>
<dbReference type="Proteomes" id="UP000219369">
    <property type="component" value="Unassembled WGS sequence"/>
</dbReference>
<feature type="region of interest" description="Disordered" evidence="3">
    <location>
        <begin position="21"/>
        <end position="50"/>
    </location>
</feature>
<dbReference type="VEuPathDB" id="FungiDB:FOC1_g10004161"/>
<dbReference type="InterPro" id="IPR021858">
    <property type="entry name" value="Fun_TF"/>
</dbReference>
<dbReference type="VEuPathDB" id="FungiDB:FOC4_g10003928"/>
<dbReference type="VEuPathDB" id="FungiDB:FOC4_g10003929"/>
<sequence length="538" mass="61108">MSLVTRQRWIQIALEAPLPTTDSNKPLSKLDKRPRPRFLSQGLPTKDATMTDKINNGTARKKLRTKTGCFTYKDARNATKSPRSATCADLLGEDVYGRHQAIYSIVVTPTIAIHGTKIGVRKNSYNNPKMTSSATYETDSVCPLDLLSQAATVHRVLSNHLELRVSDHFSDKYFSLLLLPDCYRGFHDGWLTEIKQLMVTHKSLYYSVLACAASHIFLTDSVWEMHPIALSYYAEGVKELQLLLGKVSQYENHDALLMSVMLLYLHGCLGWGTHSDVAQHVNAATRIVTLRLLNKPVGIQRLFDRLALESVIYQQFLLSTGLWSESSQCDFVFNPGFWDSVEKLLDRSTLLSGAPWNIESPILGVPLSFFRTTIILRECYRSGVSLDPAVLSRIQHEVQGWEAQLCDPDSESIYSSTDTVKKIPSSITRDETYLYAIVASLLLEQISEHESRGTMPSVVSRDKWQIRLFIRILNSHQGSREWARSYAGNWPAYTLGVFLSAPEDRLVVKEDLERSWEVTRMTYALRYCRDLDIIWKSR</sequence>
<keyword evidence="2" id="KW-0539">Nucleus</keyword>
<name>A0A2H3TWX5_FUSOX</name>
<dbReference type="VEuPathDB" id="FungiDB:FOIG_09710"/>
<evidence type="ECO:0000313" key="4">
    <source>
        <dbReference type="EMBL" id="SCO92135.1"/>
    </source>
</evidence>
<dbReference type="PANTHER" id="PTHR37534:SF46">
    <property type="entry name" value="ZN(II)2CYS6 TRANSCRIPTION FACTOR (EUROFUNG)"/>
    <property type="match status" value="1"/>
</dbReference>
<gene>
    <name evidence="4" type="ORF">FRV6_16263</name>
</gene>
<evidence type="ECO:0000256" key="2">
    <source>
        <dbReference type="ARBA" id="ARBA00023242"/>
    </source>
</evidence>
<accession>A0A2H3TWX5</accession>
<protein>
    <submittedName>
        <fullName evidence="4">Uncharacterized protein</fullName>
    </submittedName>
</protein>
<reference evidence="5" key="1">
    <citation type="submission" date="2016-09" db="EMBL/GenBank/DDBJ databases">
        <authorList>
            <person name="Guldener U."/>
        </authorList>
    </citation>
    <scope>NUCLEOTIDE SEQUENCE [LARGE SCALE GENOMIC DNA]</scope>
    <source>
        <strain evidence="5">V64-1</strain>
    </source>
</reference>
<dbReference type="AlphaFoldDB" id="A0A2H3TWX5"/>
<dbReference type="VEuPathDB" id="FungiDB:FOXG_21600"/>
<dbReference type="VEuPathDB" id="FungiDB:FOMG_09040"/>
<evidence type="ECO:0000313" key="5">
    <source>
        <dbReference type="Proteomes" id="UP000219369"/>
    </source>
</evidence>
<dbReference type="Pfam" id="PF11951">
    <property type="entry name" value="Fungal_trans_2"/>
    <property type="match status" value="1"/>
</dbReference>
<dbReference type="VEuPathDB" id="FungiDB:FOZG_15949"/>
<organism evidence="4 5">
    <name type="scientific">Fusarium oxysporum</name>
    <name type="common">Fusarium vascular wilt</name>
    <dbReference type="NCBI Taxonomy" id="5507"/>
    <lineage>
        <taxon>Eukaryota</taxon>
        <taxon>Fungi</taxon>
        <taxon>Dikarya</taxon>
        <taxon>Ascomycota</taxon>
        <taxon>Pezizomycotina</taxon>
        <taxon>Sordariomycetes</taxon>
        <taxon>Hypocreomycetidae</taxon>
        <taxon>Hypocreales</taxon>
        <taxon>Nectriaceae</taxon>
        <taxon>Fusarium</taxon>
        <taxon>Fusarium oxysporum species complex</taxon>
    </lineage>
</organism>
<proteinExistence type="predicted"/>
<evidence type="ECO:0000256" key="3">
    <source>
        <dbReference type="SAM" id="MobiDB-lite"/>
    </source>
</evidence>
<evidence type="ECO:0000256" key="1">
    <source>
        <dbReference type="ARBA" id="ARBA00004123"/>
    </source>
</evidence>
<dbReference type="OrthoDB" id="1919336at2759"/>
<dbReference type="PANTHER" id="PTHR37534">
    <property type="entry name" value="TRANSCRIPTIONAL ACTIVATOR PROTEIN UGA3"/>
    <property type="match status" value="1"/>
</dbReference>
<dbReference type="VEuPathDB" id="FungiDB:HZS61_013110"/>